<dbReference type="GeneID" id="80019709"/>
<keyword evidence="2" id="KW-1185">Reference proteome</keyword>
<evidence type="ECO:0000313" key="1">
    <source>
        <dbReference type="EMBL" id="UDL15860.1"/>
    </source>
</evidence>
<evidence type="ECO:0000313" key="2">
    <source>
        <dbReference type="Proteomes" id="UP000827768"/>
    </source>
</evidence>
<proteinExistence type="predicted"/>
<protein>
    <submittedName>
        <fullName evidence="1">Uncharacterized protein</fullName>
    </submittedName>
</protein>
<dbReference type="Proteomes" id="UP000827768">
    <property type="component" value="Segment"/>
</dbReference>
<accession>A0AAE8Y729</accession>
<dbReference type="EMBL" id="OK040790">
    <property type="protein sequence ID" value="UDL15860.1"/>
    <property type="molecule type" value="Genomic_DNA"/>
</dbReference>
<gene>
    <name evidence="1" type="primary">69</name>
    <name evidence="1" type="ORF">SEA_PUMPERNICKEL_69</name>
</gene>
<name>A0AAE8Y729_9CAUD</name>
<reference evidence="1" key="1">
    <citation type="submission" date="2021-09" db="EMBL/GenBank/DDBJ databases">
        <authorList>
            <person name="Andersen S.H."/>
            <person name="Beall E.A."/>
            <person name="Cappelle B."/>
            <person name="Falteisek K.J."/>
            <person name="Fenske B.A."/>
            <person name="Gansluckner N.W."/>
            <person name="Gilbertson S.M."/>
            <person name="Krings K.J."/>
            <person name="Mobeck M."/>
            <person name="Odeku J.O."/>
            <person name="Poncelet M.E."/>
            <person name="Rohr J.R."/>
            <person name="Rolands L."/>
            <person name="Whipple C.D."/>
            <person name="Whipple E.M."/>
            <person name="Spring A.M."/>
            <person name="Klyczek K."/>
            <person name="Garlena R.A."/>
            <person name="Russell D.A."/>
            <person name="Pope W.H."/>
            <person name="Jacobs-Sera D."/>
            <person name="Hatfull G.F."/>
        </authorList>
    </citation>
    <scope>NUCLEOTIDE SEQUENCE</scope>
</reference>
<dbReference type="KEGG" id="vg:80019709"/>
<dbReference type="RefSeq" id="YP_010755100.1">
    <property type="nucleotide sequence ID" value="NC_073468.1"/>
</dbReference>
<sequence length="80" mass="9226">MTANRWRVEREVFQTRVSGDDVNDLAAAIARELTAYKEWYGEFEDGSDGNLTWYVDGDTIVIEWEGTSTARPVSYRMEDI</sequence>
<organism evidence="1 2">
    <name type="scientific">Microbacterium phage Pumpernickel</name>
    <dbReference type="NCBI Taxonomy" id="2885983"/>
    <lineage>
        <taxon>Viruses</taxon>
        <taxon>Duplodnaviria</taxon>
        <taxon>Heunggongvirae</taxon>
        <taxon>Uroviricota</taxon>
        <taxon>Caudoviricetes</taxon>
        <taxon>Pumpernickelvirus</taxon>
        <taxon>Pumpernickelvirus pumpernickel</taxon>
    </lineage>
</organism>